<dbReference type="SUPFAM" id="SSF57756">
    <property type="entry name" value="Retrovirus zinc finger-like domains"/>
    <property type="match status" value="1"/>
</dbReference>
<reference evidence="4" key="1">
    <citation type="journal article" date="2019" name="Environ. Microbiol.">
        <title>Fungal ecological strategies reflected in gene transcription - a case study of two litter decomposers.</title>
        <authorList>
            <person name="Barbi F."/>
            <person name="Kohler A."/>
            <person name="Barry K."/>
            <person name="Baskaran P."/>
            <person name="Daum C."/>
            <person name="Fauchery L."/>
            <person name="Ihrmark K."/>
            <person name="Kuo A."/>
            <person name="LaButti K."/>
            <person name="Lipzen A."/>
            <person name="Morin E."/>
            <person name="Grigoriev I.V."/>
            <person name="Henrissat B."/>
            <person name="Lindahl B."/>
            <person name="Martin F."/>
        </authorList>
    </citation>
    <scope>NUCLEOTIDE SEQUENCE</scope>
    <source>
        <strain evidence="4">JB14</strain>
    </source>
</reference>
<feature type="domain" description="CCHC-type" evidence="3">
    <location>
        <begin position="91"/>
        <end position="104"/>
    </location>
</feature>
<dbReference type="GO" id="GO:0006397">
    <property type="term" value="P:mRNA processing"/>
    <property type="evidence" value="ECO:0007669"/>
    <property type="project" value="UniProtKB-KW"/>
</dbReference>
<dbReference type="Proteomes" id="UP000799118">
    <property type="component" value="Unassembled WGS sequence"/>
</dbReference>
<dbReference type="GO" id="GO:0008270">
    <property type="term" value="F:zinc ion binding"/>
    <property type="evidence" value="ECO:0007669"/>
    <property type="project" value="UniProtKB-KW"/>
</dbReference>
<keyword evidence="2" id="KW-0863">Zinc-finger</keyword>
<keyword evidence="5" id="KW-1185">Reference proteome</keyword>
<evidence type="ECO:0000259" key="3">
    <source>
        <dbReference type="PROSITE" id="PS50158"/>
    </source>
</evidence>
<dbReference type="InterPro" id="IPR001878">
    <property type="entry name" value="Znf_CCHC"/>
</dbReference>
<dbReference type="PROSITE" id="PS50158">
    <property type="entry name" value="ZF_CCHC"/>
    <property type="match status" value="1"/>
</dbReference>
<keyword evidence="2" id="KW-0862">Zinc</keyword>
<gene>
    <name evidence="4" type="ORF">BT96DRAFT_993660</name>
</gene>
<dbReference type="InterPro" id="IPR036875">
    <property type="entry name" value="Znf_CCHC_sf"/>
</dbReference>
<proteinExistence type="predicted"/>
<sequence length="138" mass="14931">MSYENVVTTIKSLMESQFNVLPVSTITAIYPPIPSPGPDFNYVTRCLLNKEHKHILDHQQKVASGSIATSHLPAAAALAVRPHCPLSKVHCFGCGKLGHYWNKCADNTAPVTAAGAITSPMETYVLSADTDNSKLLPW</sequence>
<organism evidence="4 5">
    <name type="scientific">Gymnopus androsaceus JB14</name>
    <dbReference type="NCBI Taxonomy" id="1447944"/>
    <lineage>
        <taxon>Eukaryota</taxon>
        <taxon>Fungi</taxon>
        <taxon>Dikarya</taxon>
        <taxon>Basidiomycota</taxon>
        <taxon>Agaricomycotina</taxon>
        <taxon>Agaricomycetes</taxon>
        <taxon>Agaricomycetidae</taxon>
        <taxon>Agaricales</taxon>
        <taxon>Marasmiineae</taxon>
        <taxon>Omphalotaceae</taxon>
        <taxon>Gymnopus</taxon>
    </lineage>
</organism>
<keyword evidence="2" id="KW-0479">Metal-binding</keyword>
<name>A0A6A4HRY1_9AGAR</name>
<evidence type="ECO:0000313" key="5">
    <source>
        <dbReference type="Proteomes" id="UP000799118"/>
    </source>
</evidence>
<protein>
    <recommendedName>
        <fullName evidence="3">CCHC-type domain-containing protein</fullName>
    </recommendedName>
</protein>
<dbReference type="GO" id="GO:0003676">
    <property type="term" value="F:nucleic acid binding"/>
    <property type="evidence" value="ECO:0007669"/>
    <property type="project" value="InterPro"/>
</dbReference>
<evidence type="ECO:0000256" key="1">
    <source>
        <dbReference type="ARBA" id="ARBA00022664"/>
    </source>
</evidence>
<evidence type="ECO:0000313" key="4">
    <source>
        <dbReference type="EMBL" id="KAE9399727.1"/>
    </source>
</evidence>
<evidence type="ECO:0000256" key="2">
    <source>
        <dbReference type="PROSITE-ProRule" id="PRU00047"/>
    </source>
</evidence>
<dbReference type="AlphaFoldDB" id="A0A6A4HRY1"/>
<dbReference type="EMBL" id="ML769465">
    <property type="protein sequence ID" value="KAE9399727.1"/>
    <property type="molecule type" value="Genomic_DNA"/>
</dbReference>
<accession>A0A6A4HRY1</accession>
<keyword evidence="1" id="KW-0507">mRNA processing</keyword>